<dbReference type="NCBIfam" id="TIGR03291">
    <property type="entry name" value="methan_mark_17"/>
    <property type="match status" value="1"/>
</dbReference>
<dbReference type="Pfam" id="PF09886">
    <property type="entry name" value="DUF2113"/>
    <property type="match status" value="1"/>
</dbReference>
<proteinExistence type="predicted"/>
<dbReference type="AlphaFoldDB" id="A0A9E7RTV3"/>
<accession>A0A9E7RTV3</accession>
<dbReference type="EMBL" id="CP104550">
    <property type="protein sequence ID" value="UXH32109.1"/>
    <property type="molecule type" value="Genomic_DNA"/>
</dbReference>
<reference evidence="2" key="1">
    <citation type="submission" date="2022-09" db="EMBL/GenBank/DDBJ databases">
        <title>Characterization of three MwoI isoschizomers from sequenced genome and metagenomes.</title>
        <authorList>
            <person name="Fomenkov A."/>
            <person name="Xu S.Y."/>
            <person name="Roberts R.J."/>
        </authorList>
    </citation>
    <scope>NUCLEOTIDE SEQUENCE</scope>
    <source>
        <strain evidence="2">DSM 2970</strain>
    </source>
</reference>
<keyword evidence="3" id="KW-1185">Reference proteome</keyword>
<dbReference type="KEGG" id="mwo:MWSIV6_0401"/>
<organism evidence="2">
    <name type="scientific">Methanothermobacter wolfeii</name>
    <name type="common">Methanobacterium wolfei</name>
    <dbReference type="NCBI Taxonomy" id="145261"/>
    <lineage>
        <taxon>Archaea</taxon>
        <taxon>Methanobacteriati</taxon>
        <taxon>Methanobacteriota</taxon>
        <taxon>Methanomada group</taxon>
        <taxon>Methanobacteria</taxon>
        <taxon>Methanobacteriales</taxon>
        <taxon>Methanobacteriaceae</taxon>
        <taxon>Methanothermobacter</taxon>
    </lineage>
</organism>
<evidence type="ECO:0000313" key="1">
    <source>
        <dbReference type="EMBL" id="MEJ8543058.1"/>
    </source>
</evidence>
<dbReference type="Proteomes" id="UP001369247">
    <property type="component" value="Unassembled WGS sequence"/>
</dbReference>
<sequence>MGIKVECYDPEGAAVYEIIARQVLQDLQLVRSVEDLRVWADPRGPVFIIAVKTQRASEPVYLEDMAEPETDKATGAIHLRIKDETYLPELLEKLWETQGRGRVRQPSRFEVVVEDPVSDISGMIIHDPSMNLRKKVYDAIFRIIPEGFRVIRDLSEDGIIAMVCTDETIRDEWIMKAREIIKDMRS</sequence>
<evidence type="ECO:0000313" key="2">
    <source>
        <dbReference type="EMBL" id="UXH32109.1"/>
    </source>
</evidence>
<gene>
    <name evidence="2" type="ORF">N5910_02075</name>
    <name evidence="1" type="ORF">U2150_06090</name>
</gene>
<dbReference type="RefSeq" id="WP_084531139.1">
    <property type="nucleotide sequence ID" value="NZ_CP104550.1"/>
</dbReference>
<name>A0A9E7RTV3_METWO</name>
<dbReference type="GeneID" id="58978058"/>
<dbReference type="Proteomes" id="UP001065373">
    <property type="component" value="Chromosome"/>
</dbReference>
<dbReference type="PIRSF" id="PIRSF019464">
    <property type="entry name" value="UCP019464"/>
    <property type="match status" value="1"/>
</dbReference>
<protein>
    <submittedName>
        <fullName evidence="2">Methanogenesis marker 17 protein</fullName>
    </submittedName>
</protein>
<reference evidence="1 3" key="2">
    <citation type="submission" date="2023-12" db="EMBL/GenBank/DDBJ databases">
        <title>Phenotypic and Genomic Characterization of Methanothermobacter wolfeii Strain BSEL, a CO2-Capturing Archaeon with Minimal Nutrient Requirements.</title>
        <authorList>
            <person name="Ale Enriquez F."/>
            <person name="Ahring B.K."/>
        </authorList>
    </citation>
    <scope>NUCLEOTIDE SEQUENCE [LARGE SCALE GENOMIC DNA]</scope>
    <source>
        <strain evidence="1 3">BSEL-1</strain>
    </source>
</reference>
<dbReference type="EMBL" id="JAXUHJ010000009">
    <property type="protein sequence ID" value="MEJ8543058.1"/>
    <property type="molecule type" value="Genomic_DNA"/>
</dbReference>
<dbReference type="InterPro" id="IPR016762">
    <property type="entry name" value="Methan_mark_17"/>
</dbReference>
<evidence type="ECO:0000313" key="3">
    <source>
        <dbReference type="Proteomes" id="UP001369247"/>
    </source>
</evidence>